<dbReference type="InterPro" id="IPR043136">
    <property type="entry name" value="B30.2/SPRY_sf"/>
</dbReference>
<dbReference type="PROSITE" id="PS50188">
    <property type="entry name" value="B302_SPRY"/>
    <property type="match status" value="1"/>
</dbReference>
<dbReference type="InterPro" id="IPR001870">
    <property type="entry name" value="B30.2/SPRY"/>
</dbReference>
<feature type="domain" description="B30.2/SPRY" evidence="1">
    <location>
        <begin position="173"/>
        <end position="404"/>
    </location>
</feature>
<dbReference type="Gene3D" id="2.60.120.920">
    <property type="match status" value="2"/>
</dbReference>
<gene>
    <name evidence="2" type="ORF">g.4556</name>
</gene>
<protein>
    <recommendedName>
        <fullName evidence="1">B30.2/SPRY domain-containing protein</fullName>
    </recommendedName>
</protein>
<dbReference type="CDD" id="cd12908">
    <property type="entry name" value="SPRYD3"/>
    <property type="match status" value="1"/>
</dbReference>
<dbReference type="InterPro" id="IPR035783">
    <property type="entry name" value="SPRYD3_SPRY"/>
</dbReference>
<accession>A0A1B6D8M5</accession>
<reference evidence="2" key="1">
    <citation type="submission" date="2015-12" db="EMBL/GenBank/DDBJ databases">
        <title>De novo transcriptome assembly of four potential Pierce s Disease insect vectors from Arizona vineyards.</title>
        <authorList>
            <person name="Tassone E.E."/>
        </authorList>
    </citation>
    <scope>NUCLEOTIDE SEQUENCE</scope>
</reference>
<dbReference type="CDD" id="cd12885">
    <property type="entry name" value="SPRY_RanBP_like"/>
    <property type="match status" value="1"/>
</dbReference>
<organism evidence="2">
    <name type="scientific">Clastoptera arizonana</name>
    <name type="common">Arizona spittle bug</name>
    <dbReference type="NCBI Taxonomy" id="38151"/>
    <lineage>
        <taxon>Eukaryota</taxon>
        <taxon>Metazoa</taxon>
        <taxon>Ecdysozoa</taxon>
        <taxon>Arthropoda</taxon>
        <taxon>Hexapoda</taxon>
        <taxon>Insecta</taxon>
        <taxon>Pterygota</taxon>
        <taxon>Neoptera</taxon>
        <taxon>Paraneoptera</taxon>
        <taxon>Hemiptera</taxon>
        <taxon>Auchenorrhyncha</taxon>
        <taxon>Cercopoidea</taxon>
        <taxon>Clastopteridae</taxon>
        <taxon>Clastoptera</taxon>
    </lineage>
</organism>
<dbReference type="PANTHER" id="PTHR12864">
    <property type="entry name" value="RAN BINDING PROTEIN 9-RELATED"/>
    <property type="match status" value="1"/>
</dbReference>
<dbReference type="SMART" id="SM00449">
    <property type="entry name" value="SPRY"/>
    <property type="match status" value="2"/>
</dbReference>
<dbReference type="Pfam" id="PF00622">
    <property type="entry name" value="SPRY"/>
    <property type="match status" value="2"/>
</dbReference>
<dbReference type="InterPro" id="IPR013320">
    <property type="entry name" value="ConA-like_dom_sf"/>
</dbReference>
<evidence type="ECO:0000259" key="1">
    <source>
        <dbReference type="PROSITE" id="PS50188"/>
    </source>
</evidence>
<dbReference type="InterPro" id="IPR044736">
    <property type="entry name" value="Gid1/RanBPM/SPLA_SPRY"/>
</dbReference>
<dbReference type="InterPro" id="IPR003877">
    <property type="entry name" value="SPRY_dom"/>
</dbReference>
<dbReference type="SUPFAM" id="SSF49899">
    <property type="entry name" value="Concanavalin A-like lectins/glucanases"/>
    <property type="match status" value="2"/>
</dbReference>
<proteinExistence type="predicted"/>
<dbReference type="InterPro" id="IPR050618">
    <property type="entry name" value="Ubq-SigPath_Reg"/>
</dbReference>
<dbReference type="EMBL" id="GEDC01015286">
    <property type="protein sequence ID" value="JAS22012.1"/>
    <property type="molecule type" value="Transcribed_RNA"/>
</dbReference>
<sequence length="404" mass="45135">MDVINFYFQKQNKIGMKSHSSYRYERVEFNDEILKYKSDPSSDKTVGVFIINRPLNPETCYFEVEVLNISSHSNIYVGLCTNRSPLDKHVGHSSGSLGIMTGDGRFYKDGAHIRLSCMTSGRCIVNDRFGVGIRFGYLVPSEDILYSNVHVFFTKNGEEICSYLARLPPGGLCPGVSMEDEGDELCIFSGLNWLPEEDTVMVVDSVEDDWYCLQDVRLNGQILEYMGPGETVLDVGLAQARNPLDTTSHYFEIEILEPGENCYIAIGLTEKDYPKNRLPGWNKGSIAYHADDGKVFIGSGIGEAFGPKCHKGDKMGCGILFHSYCDAKSQPDAVPDNREFIEDFSSEDENDPLDPSRTVEVFFTRNGKMIGVRQVNLPYGGFLPTVGMMSFDEKVRVNLKPLSG</sequence>
<dbReference type="AlphaFoldDB" id="A0A1B6D8M5"/>
<name>A0A1B6D8M5_9HEMI</name>
<evidence type="ECO:0000313" key="2">
    <source>
        <dbReference type="EMBL" id="JAS22012.1"/>
    </source>
</evidence>